<proteinExistence type="predicted"/>
<reference evidence="1" key="1">
    <citation type="submission" date="2020-05" db="EMBL/GenBank/DDBJ databases">
        <authorList>
            <person name="Rincon C."/>
            <person name="Sanders R I."/>
            <person name="Robbins C."/>
            <person name="Chaturvedi A."/>
        </authorList>
    </citation>
    <scope>NUCLEOTIDE SEQUENCE</scope>
    <source>
        <strain evidence="1">CHB12</strain>
    </source>
</reference>
<dbReference type="OrthoDB" id="2355793at2759"/>
<comment type="caution">
    <text evidence="1">The sequence shown here is derived from an EMBL/GenBank/DDBJ whole genome shotgun (WGS) entry which is preliminary data.</text>
</comment>
<dbReference type="Proteomes" id="UP000684084">
    <property type="component" value="Unassembled WGS sequence"/>
</dbReference>
<accession>A0A915ZPS8</accession>
<evidence type="ECO:0000313" key="2">
    <source>
        <dbReference type="Proteomes" id="UP000684084"/>
    </source>
</evidence>
<dbReference type="EMBL" id="CAGKOT010000047">
    <property type="protein sequence ID" value="CAB5382704.1"/>
    <property type="molecule type" value="Genomic_DNA"/>
</dbReference>
<dbReference type="VEuPathDB" id="FungiDB:RhiirFUN_024502"/>
<gene>
    <name evidence="1" type="ORF">CHRIB12_LOCUS18069</name>
</gene>
<organism evidence="1 2">
    <name type="scientific">Rhizophagus irregularis</name>
    <dbReference type="NCBI Taxonomy" id="588596"/>
    <lineage>
        <taxon>Eukaryota</taxon>
        <taxon>Fungi</taxon>
        <taxon>Fungi incertae sedis</taxon>
        <taxon>Mucoromycota</taxon>
        <taxon>Glomeromycotina</taxon>
        <taxon>Glomeromycetes</taxon>
        <taxon>Glomerales</taxon>
        <taxon>Glomeraceae</taxon>
        <taxon>Rhizophagus</taxon>
    </lineage>
</organism>
<evidence type="ECO:0000313" key="1">
    <source>
        <dbReference type="EMBL" id="CAB5382704.1"/>
    </source>
</evidence>
<protein>
    <submittedName>
        <fullName evidence="1">Uncharacterized protein</fullName>
    </submittedName>
</protein>
<name>A0A915ZPS8_9GLOM</name>
<dbReference type="AlphaFoldDB" id="A0A915ZPS8"/>
<sequence>MQTYQTIMQVYVLNITQYCFKQRTHMFFIVVQINEGTKILTGPLTKEVEENDLFLTLFDSLTPENYLHHNVHVEVRNKDTGSWITVHEELESKLLLMKMLEFTKLKYVILPSDIAVSSPSHIRFPNTFTRLMEFKLQLPVQKYENTRNILLYNHIIQLLQNKNVGWIGGDHLTYGT</sequence>